<name>A0AAD7GS16_MYCRO</name>
<accession>A0AAD7GS16</accession>
<evidence type="ECO:0000256" key="2">
    <source>
        <dbReference type="SAM" id="SignalP"/>
    </source>
</evidence>
<feature type="compositionally biased region" description="Polar residues" evidence="1">
    <location>
        <begin position="110"/>
        <end position="122"/>
    </location>
</feature>
<keyword evidence="2" id="KW-0732">Signal</keyword>
<evidence type="ECO:0000256" key="1">
    <source>
        <dbReference type="SAM" id="MobiDB-lite"/>
    </source>
</evidence>
<evidence type="ECO:0008006" key="5">
    <source>
        <dbReference type="Google" id="ProtNLM"/>
    </source>
</evidence>
<feature type="region of interest" description="Disordered" evidence="1">
    <location>
        <begin position="107"/>
        <end position="158"/>
    </location>
</feature>
<evidence type="ECO:0000313" key="4">
    <source>
        <dbReference type="Proteomes" id="UP001221757"/>
    </source>
</evidence>
<keyword evidence="4" id="KW-1185">Reference proteome</keyword>
<dbReference type="Proteomes" id="UP001221757">
    <property type="component" value="Unassembled WGS sequence"/>
</dbReference>
<proteinExistence type="predicted"/>
<protein>
    <recommendedName>
        <fullName evidence="5">Secreted protein</fullName>
    </recommendedName>
</protein>
<comment type="caution">
    <text evidence="3">The sequence shown here is derived from an EMBL/GenBank/DDBJ whole genome shotgun (WGS) entry which is preliminary data.</text>
</comment>
<feature type="compositionally biased region" description="Low complexity" evidence="1">
    <location>
        <begin position="131"/>
        <end position="145"/>
    </location>
</feature>
<evidence type="ECO:0000313" key="3">
    <source>
        <dbReference type="EMBL" id="KAJ7703955.1"/>
    </source>
</evidence>
<dbReference type="EMBL" id="JARKIE010000011">
    <property type="protein sequence ID" value="KAJ7703955.1"/>
    <property type="molecule type" value="Genomic_DNA"/>
</dbReference>
<sequence length="229" mass="25422">MAFSLLLLHSWCIWTGCSQEKHAPHTSHHLRYYSRPTQYFSKLCLRTTTHDRLTVTPTSADCAQIYSQLEFIYTLLVAQCVSHRVPAPARRLSPACVCAPPTRLRPRSETPYTTPPATQKSPFSRHPRPVPVLRGPRLPGRLAPATRDLPDVQATEPTRTRHDKCAACCIPYPSTPYAGHTGSQRHDPVFRGTYADPSSGSSVRIPGASVERLAFLRTCTQTLGIPIPT</sequence>
<dbReference type="AlphaFoldDB" id="A0AAD7GS16"/>
<organism evidence="3 4">
    <name type="scientific">Mycena rosella</name>
    <name type="common">Pink bonnet</name>
    <name type="synonym">Agaricus rosellus</name>
    <dbReference type="NCBI Taxonomy" id="1033263"/>
    <lineage>
        <taxon>Eukaryota</taxon>
        <taxon>Fungi</taxon>
        <taxon>Dikarya</taxon>
        <taxon>Basidiomycota</taxon>
        <taxon>Agaricomycotina</taxon>
        <taxon>Agaricomycetes</taxon>
        <taxon>Agaricomycetidae</taxon>
        <taxon>Agaricales</taxon>
        <taxon>Marasmiineae</taxon>
        <taxon>Mycenaceae</taxon>
        <taxon>Mycena</taxon>
    </lineage>
</organism>
<reference evidence="3" key="1">
    <citation type="submission" date="2023-03" db="EMBL/GenBank/DDBJ databases">
        <title>Massive genome expansion in bonnet fungi (Mycena s.s.) driven by repeated elements and novel gene families across ecological guilds.</title>
        <authorList>
            <consortium name="Lawrence Berkeley National Laboratory"/>
            <person name="Harder C.B."/>
            <person name="Miyauchi S."/>
            <person name="Viragh M."/>
            <person name="Kuo A."/>
            <person name="Thoen E."/>
            <person name="Andreopoulos B."/>
            <person name="Lu D."/>
            <person name="Skrede I."/>
            <person name="Drula E."/>
            <person name="Henrissat B."/>
            <person name="Morin E."/>
            <person name="Kohler A."/>
            <person name="Barry K."/>
            <person name="LaButti K."/>
            <person name="Morin E."/>
            <person name="Salamov A."/>
            <person name="Lipzen A."/>
            <person name="Mereny Z."/>
            <person name="Hegedus B."/>
            <person name="Baldrian P."/>
            <person name="Stursova M."/>
            <person name="Weitz H."/>
            <person name="Taylor A."/>
            <person name="Grigoriev I.V."/>
            <person name="Nagy L.G."/>
            <person name="Martin F."/>
            <person name="Kauserud H."/>
        </authorList>
    </citation>
    <scope>NUCLEOTIDE SEQUENCE</scope>
    <source>
        <strain evidence="3">CBHHK067</strain>
    </source>
</reference>
<gene>
    <name evidence="3" type="ORF">B0H17DRAFT_1326704</name>
</gene>
<feature type="chain" id="PRO_5041955720" description="Secreted protein" evidence="2">
    <location>
        <begin position="19"/>
        <end position="229"/>
    </location>
</feature>
<feature type="signal peptide" evidence="2">
    <location>
        <begin position="1"/>
        <end position="18"/>
    </location>
</feature>